<dbReference type="Proteomes" id="UP000000445">
    <property type="component" value="Chromosome"/>
</dbReference>
<evidence type="ECO:0000313" key="2">
    <source>
        <dbReference type="EMBL" id="ACM22840.1"/>
    </source>
</evidence>
<dbReference type="Gene3D" id="3.90.76.10">
    <property type="entry name" value="Dipeptide-binding Protein, Domain 1"/>
    <property type="match status" value="2"/>
</dbReference>
<dbReference type="AlphaFoldDB" id="B9K7A7"/>
<evidence type="ECO:0000259" key="1">
    <source>
        <dbReference type="Pfam" id="PF00496"/>
    </source>
</evidence>
<dbReference type="EMBL" id="CP000916">
    <property type="protein sequence ID" value="ACM22840.1"/>
    <property type="molecule type" value="Genomic_DNA"/>
</dbReference>
<dbReference type="GO" id="GO:1904680">
    <property type="term" value="F:peptide transmembrane transporter activity"/>
    <property type="evidence" value="ECO:0007669"/>
    <property type="project" value="TreeGrafter"/>
</dbReference>
<accession>B9K7A7</accession>
<keyword evidence="3" id="KW-1185">Reference proteome</keyword>
<dbReference type="PANTHER" id="PTHR30290:SF82">
    <property type="entry name" value="ABC-TYPE DIPEPTIDE_OLIGOPEPTIDE TRANSPORT SYSTEM, PERIPLASMIC COMPONENT"/>
    <property type="match status" value="1"/>
</dbReference>
<dbReference type="GO" id="GO:0015833">
    <property type="term" value="P:peptide transport"/>
    <property type="evidence" value="ECO:0007669"/>
    <property type="project" value="TreeGrafter"/>
</dbReference>
<dbReference type="Pfam" id="PF00496">
    <property type="entry name" value="SBP_bac_5"/>
    <property type="match status" value="1"/>
</dbReference>
<reference evidence="2 3" key="1">
    <citation type="journal article" date="2009" name="Biosci. Biotechnol. Biochem.">
        <title>WeGAS: a web-based microbial genome annotation system.</title>
        <authorList>
            <person name="Lee D."/>
            <person name="Seo H."/>
            <person name="Park C."/>
            <person name="Park K."/>
        </authorList>
    </citation>
    <scope>NUCLEOTIDE SEQUENCE [LARGE SCALE GENOMIC DNA]</scope>
    <source>
        <strain evidence="3">ATCC 49049 / DSM 4359 / NBRC 107923 / NS-E</strain>
    </source>
</reference>
<organism evidence="2 3">
    <name type="scientific">Thermotoga neapolitana (strain ATCC 49049 / DSM 4359 / NBRC 107923 / NS-E)</name>
    <dbReference type="NCBI Taxonomy" id="309803"/>
    <lineage>
        <taxon>Bacteria</taxon>
        <taxon>Thermotogati</taxon>
        <taxon>Thermotogota</taxon>
        <taxon>Thermotogae</taxon>
        <taxon>Thermotogales</taxon>
        <taxon>Thermotogaceae</taxon>
        <taxon>Thermotoga</taxon>
    </lineage>
</organism>
<dbReference type="SUPFAM" id="SSF53850">
    <property type="entry name" value="Periplasmic binding protein-like II"/>
    <property type="match status" value="1"/>
</dbReference>
<gene>
    <name evidence="2" type="ordered locus">CTN_0664</name>
</gene>
<dbReference type="CDD" id="cd08509">
    <property type="entry name" value="PBP2_TmCBP_oligosaccharides_like"/>
    <property type="match status" value="1"/>
</dbReference>
<feature type="domain" description="Solute-binding protein family 5" evidence="1">
    <location>
        <begin position="85"/>
        <end position="477"/>
    </location>
</feature>
<dbReference type="PANTHER" id="PTHR30290">
    <property type="entry name" value="PERIPLASMIC BINDING COMPONENT OF ABC TRANSPORTER"/>
    <property type="match status" value="1"/>
</dbReference>
<dbReference type="HOGENOM" id="CLU_017028_8_3_0"/>
<dbReference type="Gene3D" id="3.10.105.10">
    <property type="entry name" value="Dipeptide-binding Protein, Domain 3"/>
    <property type="match status" value="1"/>
</dbReference>
<dbReference type="FunFam" id="3.10.105.10:FF:000017">
    <property type="entry name" value="Oligopeptide ABC transporter, periplasmic oligopeptide-binding protein"/>
    <property type="match status" value="1"/>
</dbReference>
<dbReference type="eggNOG" id="COG0747">
    <property type="taxonomic scope" value="Bacteria"/>
</dbReference>
<sequence length="617" mass="71294">MWVNSLHHKGGVFMKKFLVFLLVLVALSSLMAQVSLPREDTVYIGGAIWGPATTWNLYAPQSTWGTDQFMYLPAFQYDLGRDAWIPVIAERYEFVDDKTLRIYIRPEARWSDGVPITAQDFVYALELTKELGIGPGGGWDTYIEYVKAVDTKVVEFKAKEENLNYFQFLSYSLGAQPMPKHVYERVRAQMNIKDWINDKPEEQVVSGPYKLYYYDPNILVYQRIDDWWGKDIFGLPRPKYLAHVIYKDNPSASLAFERGDIDWNGLFIPSVWELWEKKGLPVGTWYKKEPYFIPDGVGFVYVNNTKPGLNDPAVRKAIAYAIPYNEMLKKAYFGYGSQAHPSMVIDLFEPYKQYIDYDLARKTFGTEDGRIPTNLEMASKILDEAGYKKGPDGVRVGPNGTKLGPYTISVPYGWTDWMMMCEMIAKNLRSIGIDVKTEFPDYSVWADRMTKGTFDLIISWSVGPSFDHPFNIYRFVLDKRLSAPVGEVTWAGDWERYDNDEVLKLLDTAVSTLDPEVRKQAYFKIQQIIYRDMPSIPAFYTAHWYEYSTKYWINWPNEDNPAWFRPSPWHADTWPTLFIISKKSDPQPIPSWLGTVDEGGIEIPTAKIFEDLQKATM</sequence>
<name>B9K7A7_THENN</name>
<dbReference type="InterPro" id="IPR039424">
    <property type="entry name" value="SBP_5"/>
</dbReference>
<dbReference type="STRING" id="309803.CTN_0664"/>
<dbReference type="InterPro" id="IPR000914">
    <property type="entry name" value="SBP_5_dom"/>
</dbReference>
<dbReference type="KEGG" id="tna:CTN_0664"/>
<proteinExistence type="predicted"/>
<evidence type="ECO:0000313" key="3">
    <source>
        <dbReference type="Proteomes" id="UP000000445"/>
    </source>
</evidence>
<dbReference type="Gene3D" id="3.40.190.10">
    <property type="entry name" value="Periplasmic binding protein-like II"/>
    <property type="match status" value="1"/>
</dbReference>
<protein>
    <submittedName>
        <fullName evidence="2">Oligopeptide ABC transporter, periplasmic oligopeptide-binding protein</fullName>
    </submittedName>
</protein>